<protein>
    <recommendedName>
        <fullName evidence="3">Autotransporter domain-containing protein</fullName>
    </recommendedName>
</protein>
<dbReference type="Pfam" id="PF13018">
    <property type="entry name" value="ESPR"/>
    <property type="match status" value="1"/>
</dbReference>
<dbReference type="RefSeq" id="WP_100113785.1">
    <property type="nucleotide sequence ID" value="NZ_MDVB01000084.1"/>
</dbReference>
<reference evidence="4 5" key="1">
    <citation type="journal article" date="2017" name="MBio">
        <title>Type VI secretion-mediated competition in the bee gut microbiome.</title>
        <authorList>
            <person name="Steele M.I."/>
            <person name="Kwong W.K."/>
            <person name="Powell J.E."/>
            <person name="Whiteley M."/>
            <person name="Moran N.A."/>
        </authorList>
    </citation>
    <scope>NUCLEOTIDE SEQUENCE [LARGE SCALE GENOMIC DNA]</scope>
    <source>
        <strain evidence="4 5">App2-2</strain>
    </source>
</reference>
<gene>
    <name evidence="4" type="ORF">BGI32_07460</name>
</gene>
<dbReference type="EMBL" id="MDVB01000084">
    <property type="protein sequence ID" value="PIT14559.1"/>
    <property type="molecule type" value="Genomic_DNA"/>
</dbReference>
<dbReference type="Pfam" id="PF03797">
    <property type="entry name" value="Autotransporter"/>
    <property type="match status" value="1"/>
</dbReference>
<dbReference type="InterPro" id="IPR024973">
    <property type="entry name" value="ESPR"/>
</dbReference>
<accession>A0A2N9WT99</accession>
<dbReference type="PROSITE" id="PS51208">
    <property type="entry name" value="AUTOTRANSPORTER"/>
    <property type="match status" value="1"/>
</dbReference>
<dbReference type="SMART" id="SM00869">
    <property type="entry name" value="Autotransporter"/>
    <property type="match status" value="1"/>
</dbReference>
<proteinExistence type="predicted"/>
<name>A0A2N9WT99_9NEIS</name>
<evidence type="ECO:0000256" key="2">
    <source>
        <dbReference type="SAM" id="SignalP"/>
    </source>
</evidence>
<feature type="domain" description="Autotransporter" evidence="3">
    <location>
        <begin position="1210"/>
        <end position="1494"/>
    </location>
</feature>
<dbReference type="SUPFAM" id="SSF103515">
    <property type="entry name" value="Autotransporter"/>
    <property type="match status" value="1"/>
</dbReference>
<dbReference type="InterPro" id="IPR036709">
    <property type="entry name" value="Autotransporte_beta_dom_sf"/>
</dbReference>
<dbReference type="InterPro" id="IPR012332">
    <property type="entry name" value="Autotransporter_pectin_lyase_C"/>
</dbReference>
<keyword evidence="2" id="KW-0732">Signal</keyword>
<dbReference type="InterPro" id="IPR006315">
    <property type="entry name" value="OM_autotransptr_brl_dom"/>
</dbReference>
<dbReference type="Gene3D" id="2.40.128.130">
    <property type="entry name" value="Autotransporter beta-domain"/>
    <property type="match status" value="1"/>
</dbReference>
<comment type="caution">
    <text evidence="4">The sequence shown here is derived from an EMBL/GenBank/DDBJ whole genome shotgun (WGS) entry which is preliminary data.</text>
</comment>
<dbReference type="PANTHER" id="PTHR35037:SF3">
    <property type="entry name" value="C-TERMINAL REGION OF AIDA-LIKE PROTEIN"/>
    <property type="match status" value="1"/>
</dbReference>
<feature type="chain" id="PRO_5014951782" description="Autotransporter domain-containing protein" evidence="2">
    <location>
        <begin position="50"/>
        <end position="1495"/>
    </location>
</feature>
<dbReference type="GO" id="GO:0019867">
    <property type="term" value="C:outer membrane"/>
    <property type="evidence" value="ECO:0007669"/>
    <property type="project" value="InterPro"/>
</dbReference>
<dbReference type="Proteomes" id="UP000231293">
    <property type="component" value="Unassembled WGS sequence"/>
</dbReference>
<sequence length="1495" mass="155684">MNNIYKSKWSESTQTWVACSELARGKCKSNGLKIVAAVALALASTSVIAATSNANNININTNFNSDIKNEGLLSHIDMNIKIGDSVSLQHLRGNILQAGSGNVNVTIRKHFFIEGNIKSIDTPNGEQTGTLTIENEHGIIEGGITNEGSGDIIINNQFLINSDIISTQGSTGNITINNKDDLDLSEHRDEKDKEKYRAIDGKIINQGSGIFEINNESKLRGDISNTGFGTIILNNSGKSTGNIINDSDSASSRIEVTNDAGKTLESTISNIKAGTVELTNNGETTGAITNSGAGAITLKNNGETTGAITNSGAGAITLKNSGETTGAITNLGAGAITLKNSGETTGAITNLGAGAITLHNSGTSTSEIKNTADGKITLDNSGTSTGNIINSGSASSLIDVTNEPDTELESTISNTQAGKIILTNKGKTTGAITNSGTGAITLGNSGTSTGNITNSGIGAITLNNSGTSTSEIKNTADGKITLNNSGTSTGNIINSGSASSLIDVTNEPDTELESTISNTQAGKIILTNKGKTTGAITNSGTGAITLGNSGTSTGNITNSGIGAITLNNSGTSTSEIKNTADGKITLNNSGTSTGNIINSGSASSLIDVTNEPDTELESTISNTQAGKIILTNKGKTTGAITNSGTGAITLGNSGTSTGNITNSGIGAITLNNSGTSTSEIKNTADGKITLNNSGTSTGNIINSGSASSLIDVTNEPDTELESTISNTQAGKIILTNKGKTTGAITNSGTGAITLGNSGTSTGNITNSGIGAITLNNSGTSTSEIKNTADGKITLNNSGTSTGNIINSGSASSLIDVTNEPDTELESTISNTQAGKIILTNKGKTTGAITNSGTGAITLGNSGTSTGNIINSGSDDSSIHINNEGLLKSKIANMGSGQVTLINSGISDNTEIINAGDGGITVRNNKTLNNTNIINEMHGTGNISFTNNGEFKGNLINNTGLGLIDATNTKTGIFTGTTDNSVANGKINLINQGSWINTGDSTLSQLTNTGIIEFSKIPLADINDENKYHTITVQGNYTGGGTIYVNTLWNDDSTSKNGTGYTDRVNIGGDVTGDVTTVATREGIYGDITQKEIPITHPKTVIHVDGQITGQGFEGTSATKNAGEAQLRKIDQSLYGGTGTDYAWTLTAKTPTNPAKPTPPKEVPIYAEPVSGYVQMPTVNMELGFTTIGTLYERRSDNQTYNITGTNNTALGDNQQQTWGRVLVKHLDKNGKQRLDTVGNQSVLQIGHDFILDKNNKTGTRRHIGAYVSYGHNENDFRDQYRAKNGYVVDDHYTGKGRTDAVSVGGYGTFYANNGSYIDLVGQVSYLRNKYNARSNESVHQNGWGAAVSAEAGKSFTVYGNNWFVEPQVQLAYQYLSLDNFNDGIRHIDQHNPSALRGRVGMRFGYNGATTDNLPPSSFYGITNIWHDFVNPKSVDIGRDSLKEEYAKTWGEVGVGIQLPITRQSHFYGDVRYEKNFGSAKHKGFKGTLGYKYTWL</sequence>
<dbReference type="Gene3D" id="2.160.20.20">
    <property type="match status" value="1"/>
</dbReference>
<organism evidence="4 5">
    <name type="scientific">Snodgrassella alvi</name>
    <dbReference type="NCBI Taxonomy" id="1196083"/>
    <lineage>
        <taxon>Bacteria</taxon>
        <taxon>Pseudomonadati</taxon>
        <taxon>Pseudomonadota</taxon>
        <taxon>Betaproteobacteria</taxon>
        <taxon>Neisseriales</taxon>
        <taxon>Neisseriaceae</taxon>
        <taxon>Snodgrassella</taxon>
    </lineage>
</organism>
<keyword evidence="1" id="KW-0843">Virulence</keyword>
<dbReference type="InterPro" id="IPR051551">
    <property type="entry name" value="Autotransporter_adhesion"/>
</dbReference>
<dbReference type="InterPro" id="IPR011050">
    <property type="entry name" value="Pectin_lyase_fold/virulence"/>
</dbReference>
<dbReference type="NCBIfam" id="TIGR01414">
    <property type="entry name" value="autotrans_barl"/>
    <property type="match status" value="1"/>
</dbReference>
<evidence type="ECO:0000313" key="5">
    <source>
        <dbReference type="Proteomes" id="UP000231293"/>
    </source>
</evidence>
<dbReference type="PANTHER" id="PTHR35037">
    <property type="entry name" value="C-TERMINAL REGION OF AIDA-LIKE PROTEIN"/>
    <property type="match status" value="1"/>
</dbReference>
<dbReference type="SUPFAM" id="SSF51126">
    <property type="entry name" value="Pectin lyase-like"/>
    <property type="match status" value="1"/>
</dbReference>
<evidence type="ECO:0000313" key="4">
    <source>
        <dbReference type="EMBL" id="PIT14559.1"/>
    </source>
</evidence>
<dbReference type="InterPro" id="IPR005546">
    <property type="entry name" value="Autotransporte_beta"/>
</dbReference>
<feature type="signal peptide" evidence="2">
    <location>
        <begin position="1"/>
        <end position="49"/>
    </location>
</feature>
<evidence type="ECO:0000259" key="3">
    <source>
        <dbReference type="PROSITE" id="PS51208"/>
    </source>
</evidence>
<evidence type="ECO:0000256" key="1">
    <source>
        <dbReference type="ARBA" id="ARBA00023026"/>
    </source>
</evidence>